<dbReference type="Proteomes" id="UP000246278">
    <property type="component" value="Unassembled WGS sequence"/>
</dbReference>
<evidence type="ECO:0000313" key="13">
    <source>
        <dbReference type="Proteomes" id="UP000246278"/>
    </source>
</evidence>
<comment type="caution">
    <text evidence="12">The sequence shown here is derived from an EMBL/GenBank/DDBJ whole genome shotgun (WGS) entry which is preliminary data.</text>
</comment>
<gene>
    <name evidence="9" type="primary">argR</name>
    <name evidence="12" type="ORF">CR164_00480</name>
</gene>
<evidence type="ECO:0000256" key="9">
    <source>
        <dbReference type="HAMAP-Rule" id="MF_00173"/>
    </source>
</evidence>
<feature type="domain" description="Arginine repressor DNA-binding" evidence="10">
    <location>
        <begin position="1"/>
        <end position="58"/>
    </location>
</feature>
<keyword evidence="5 9" id="KW-0963">Cytoplasm</keyword>
<dbReference type="SUPFAM" id="SSF46785">
    <property type="entry name" value="Winged helix' DNA-binding domain"/>
    <property type="match status" value="1"/>
</dbReference>
<comment type="function">
    <text evidence="9">Regulates arginine biosynthesis genes.</text>
</comment>
<evidence type="ECO:0000256" key="5">
    <source>
        <dbReference type="ARBA" id="ARBA00022490"/>
    </source>
</evidence>
<keyword evidence="9" id="KW-0678">Repressor</keyword>
<name>A0A317T8P6_9CHLB</name>
<dbReference type="GO" id="GO:0051259">
    <property type="term" value="P:protein complex oligomerization"/>
    <property type="evidence" value="ECO:0007669"/>
    <property type="project" value="InterPro"/>
</dbReference>
<evidence type="ECO:0000256" key="8">
    <source>
        <dbReference type="ARBA" id="ARBA00023163"/>
    </source>
</evidence>
<dbReference type="Pfam" id="PF02863">
    <property type="entry name" value="Arg_repressor_C"/>
    <property type="match status" value="1"/>
</dbReference>
<dbReference type="InterPro" id="IPR036388">
    <property type="entry name" value="WH-like_DNA-bd_sf"/>
</dbReference>
<keyword evidence="7 9" id="KW-0238">DNA-binding</keyword>
<keyword evidence="6 9" id="KW-0805">Transcription regulation</keyword>
<evidence type="ECO:0000313" key="12">
    <source>
        <dbReference type="EMBL" id="PWW83074.1"/>
    </source>
</evidence>
<proteinExistence type="inferred from homology"/>
<dbReference type="HAMAP" id="MF_00173">
    <property type="entry name" value="Arg_repressor"/>
    <property type="match status" value="1"/>
</dbReference>
<dbReference type="GO" id="GO:1900079">
    <property type="term" value="P:regulation of arginine biosynthetic process"/>
    <property type="evidence" value="ECO:0007669"/>
    <property type="project" value="UniProtKB-UniRule"/>
</dbReference>
<organism evidence="12 13">
    <name type="scientific">Prosthecochloris marina</name>
    <dbReference type="NCBI Taxonomy" id="2017681"/>
    <lineage>
        <taxon>Bacteria</taxon>
        <taxon>Pseudomonadati</taxon>
        <taxon>Chlorobiota</taxon>
        <taxon>Chlorobiia</taxon>
        <taxon>Chlorobiales</taxon>
        <taxon>Chlorobiaceae</taxon>
        <taxon>Prosthecochloris</taxon>
    </lineage>
</organism>
<dbReference type="EMBL" id="PDNZ01000001">
    <property type="protein sequence ID" value="PWW83074.1"/>
    <property type="molecule type" value="Genomic_DNA"/>
</dbReference>
<comment type="subcellular location">
    <subcellularLocation>
        <location evidence="1 9">Cytoplasm</location>
    </subcellularLocation>
</comment>
<dbReference type="PANTHER" id="PTHR34471">
    <property type="entry name" value="ARGININE REPRESSOR"/>
    <property type="match status" value="1"/>
</dbReference>
<evidence type="ECO:0000259" key="11">
    <source>
        <dbReference type="Pfam" id="PF02863"/>
    </source>
</evidence>
<dbReference type="InterPro" id="IPR036251">
    <property type="entry name" value="Arg_repress_C_sf"/>
</dbReference>
<dbReference type="PANTHER" id="PTHR34471:SF1">
    <property type="entry name" value="ARGININE REPRESSOR"/>
    <property type="match status" value="1"/>
</dbReference>
<dbReference type="InterPro" id="IPR036390">
    <property type="entry name" value="WH_DNA-bd_sf"/>
</dbReference>
<dbReference type="Gene3D" id="3.30.1360.40">
    <property type="match status" value="1"/>
</dbReference>
<dbReference type="GO" id="GO:0005737">
    <property type="term" value="C:cytoplasm"/>
    <property type="evidence" value="ECO:0007669"/>
    <property type="project" value="UniProtKB-SubCell"/>
</dbReference>
<evidence type="ECO:0000256" key="4">
    <source>
        <dbReference type="ARBA" id="ARBA00021148"/>
    </source>
</evidence>
<evidence type="ECO:0000259" key="10">
    <source>
        <dbReference type="Pfam" id="PF01316"/>
    </source>
</evidence>
<keyword evidence="9" id="KW-0055">Arginine biosynthesis</keyword>
<dbReference type="AlphaFoldDB" id="A0A317T8P6"/>
<keyword evidence="8 9" id="KW-0804">Transcription</keyword>
<dbReference type="Pfam" id="PF01316">
    <property type="entry name" value="Arg_repressor"/>
    <property type="match status" value="1"/>
</dbReference>
<dbReference type="UniPathway" id="UPA00068"/>
<dbReference type="OrthoDB" id="9807089at2"/>
<dbReference type="RefSeq" id="WP_110021958.1">
    <property type="nucleotide sequence ID" value="NZ_PDNZ01000001.1"/>
</dbReference>
<dbReference type="GO" id="GO:0003700">
    <property type="term" value="F:DNA-binding transcription factor activity"/>
    <property type="evidence" value="ECO:0007669"/>
    <property type="project" value="UniProtKB-UniRule"/>
</dbReference>
<keyword evidence="9" id="KW-0028">Amino-acid biosynthesis</keyword>
<comment type="similarity">
    <text evidence="3 9">Belongs to the ArgR family.</text>
</comment>
<evidence type="ECO:0000256" key="3">
    <source>
        <dbReference type="ARBA" id="ARBA00008316"/>
    </source>
</evidence>
<dbReference type="PRINTS" id="PR01467">
    <property type="entry name" value="ARGREPRESSOR"/>
</dbReference>
<dbReference type="InterPro" id="IPR020900">
    <property type="entry name" value="Arg_repress_DNA-bd"/>
</dbReference>
<evidence type="ECO:0000256" key="2">
    <source>
        <dbReference type="ARBA" id="ARBA00005040"/>
    </source>
</evidence>
<reference evidence="13" key="1">
    <citation type="submission" date="2017-10" db="EMBL/GenBank/DDBJ databases">
        <authorList>
            <person name="Gaisin V.A."/>
            <person name="Rysina M.S."/>
            <person name="Grouzdev D.S."/>
        </authorList>
    </citation>
    <scope>NUCLEOTIDE SEQUENCE [LARGE SCALE GENOMIC DNA]</scope>
    <source>
        <strain evidence="13">V1</strain>
    </source>
</reference>
<dbReference type="InterPro" id="IPR001669">
    <property type="entry name" value="Arg_repress"/>
</dbReference>
<dbReference type="SUPFAM" id="SSF55252">
    <property type="entry name" value="C-terminal domain of arginine repressor"/>
    <property type="match status" value="1"/>
</dbReference>
<protein>
    <recommendedName>
        <fullName evidence="4 9">Arginine repressor</fullName>
    </recommendedName>
</protein>
<evidence type="ECO:0000256" key="7">
    <source>
        <dbReference type="ARBA" id="ARBA00023125"/>
    </source>
</evidence>
<dbReference type="GO" id="GO:0034618">
    <property type="term" value="F:arginine binding"/>
    <property type="evidence" value="ECO:0007669"/>
    <property type="project" value="InterPro"/>
</dbReference>
<feature type="domain" description="Arginine repressor C-terminal" evidence="11">
    <location>
        <begin position="80"/>
        <end position="142"/>
    </location>
</feature>
<keyword evidence="13" id="KW-1185">Reference proteome</keyword>
<dbReference type="GO" id="GO:0003677">
    <property type="term" value="F:DNA binding"/>
    <property type="evidence" value="ECO:0007669"/>
    <property type="project" value="UniProtKB-KW"/>
</dbReference>
<evidence type="ECO:0000256" key="6">
    <source>
        <dbReference type="ARBA" id="ARBA00023015"/>
    </source>
</evidence>
<dbReference type="Gene3D" id="1.10.10.10">
    <property type="entry name" value="Winged helix-like DNA-binding domain superfamily/Winged helix DNA-binding domain"/>
    <property type="match status" value="1"/>
</dbReference>
<evidence type="ECO:0000256" key="1">
    <source>
        <dbReference type="ARBA" id="ARBA00004496"/>
    </source>
</evidence>
<comment type="pathway">
    <text evidence="2 9">Amino-acid biosynthesis; L-arginine biosynthesis [regulation].</text>
</comment>
<accession>A0A317T8P6</accession>
<sequence length="148" mass="16419">MGKQNRQRKIKELLQNNEVGNQHELLQLLLNAGIDIAQATLSRDCSELGVIRSRTTKGYRLVFPEDTPGQMIKGLVEMEIQTIDANETTIVIKTLPGRAHGVGSFIDHFKHPKILGTLAGDDTVLVVPASVNDIRSILEYIQSNLFKT</sequence>
<dbReference type="InterPro" id="IPR020899">
    <property type="entry name" value="Arg_repress_C"/>
</dbReference>
<dbReference type="GO" id="GO:0006526">
    <property type="term" value="P:L-arginine biosynthetic process"/>
    <property type="evidence" value="ECO:0007669"/>
    <property type="project" value="UniProtKB-UniPathway"/>
</dbReference>